<dbReference type="GO" id="GO:0016787">
    <property type="term" value="F:hydrolase activity"/>
    <property type="evidence" value="ECO:0007669"/>
    <property type="project" value="UniProtKB-KW"/>
</dbReference>
<evidence type="ECO:0000313" key="2">
    <source>
        <dbReference type="Proteomes" id="UP000823661"/>
    </source>
</evidence>
<dbReference type="AlphaFoldDB" id="A0A9D9ERN2"/>
<reference evidence="1" key="2">
    <citation type="journal article" date="2021" name="PeerJ">
        <title>Extensive microbial diversity within the chicken gut microbiome revealed by metagenomics and culture.</title>
        <authorList>
            <person name="Gilroy R."/>
            <person name="Ravi A."/>
            <person name="Getino M."/>
            <person name="Pursley I."/>
            <person name="Horton D.L."/>
            <person name="Alikhan N.F."/>
            <person name="Baker D."/>
            <person name="Gharbi K."/>
            <person name="Hall N."/>
            <person name="Watson M."/>
            <person name="Adriaenssens E.M."/>
            <person name="Foster-Nyarko E."/>
            <person name="Jarju S."/>
            <person name="Secka A."/>
            <person name="Antonio M."/>
            <person name="Oren A."/>
            <person name="Chaudhuri R.R."/>
            <person name="La Ragione R."/>
            <person name="Hildebrand F."/>
            <person name="Pallen M.J."/>
        </authorList>
    </citation>
    <scope>NUCLEOTIDE SEQUENCE</scope>
    <source>
        <strain evidence="1">B1-20833</strain>
    </source>
</reference>
<accession>A0A9D9ERN2</accession>
<dbReference type="SUPFAM" id="SSF75005">
    <property type="entry name" value="Arabinanase/levansucrase/invertase"/>
    <property type="match status" value="1"/>
</dbReference>
<gene>
    <name evidence="1" type="ORF">IAC06_01325</name>
</gene>
<evidence type="ECO:0000313" key="1">
    <source>
        <dbReference type="EMBL" id="MBO8451511.1"/>
    </source>
</evidence>
<dbReference type="InterPro" id="IPR023296">
    <property type="entry name" value="Glyco_hydro_beta-prop_sf"/>
</dbReference>
<protein>
    <submittedName>
        <fullName evidence="1">Glycosyl hydrolase family 32</fullName>
    </submittedName>
</protein>
<dbReference type="EMBL" id="JADIMI010000011">
    <property type="protein sequence ID" value="MBO8451511.1"/>
    <property type="molecule type" value="Genomic_DNA"/>
</dbReference>
<sequence>MNLLWMFAAMAAMWVSCGTPETEQSGRPGDGGASVSGNGGYLFVHMTDQNYGRMFYSVSRDGLVWETLNDGKVILETYLGHPTLTRGGDGKYYMIGVSTGQTPHYPVLWFSDDLVVWGHRDLSPDIFDVSAFNYKNDTYYYGAPKVWYDSASGRYIITWHAGITGVDNAQEEWESKRTFYILTEDFETFTPADRLFDFTGDDADMATIDTIIEKEGDTYYAIIKDERWPDKCPTGKTIRIASSSSLTGPYTNPGPPVTPAWREAPSIVRSPDGQGWYLYTEQYPTAYELYRCSSLAGSMWSQVAFTPPVARHGWVMRIDETQYQAIVDAYGAGM</sequence>
<reference evidence="1" key="1">
    <citation type="submission" date="2020-10" db="EMBL/GenBank/DDBJ databases">
        <authorList>
            <person name="Gilroy R."/>
        </authorList>
    </citation>
    <scope>NUCLEOTIDE SEQUENCE</scope>
    <source>
        <strain evidence="1">B1-20833</strain>
    </source>
</reference>
<comment type="caution">
    <text evidence="1">The sequence shown here is derived from an EMBL/GenBank/DDBJ whole genome shotgun (WGS) entry which is preliminary data.</text>
</comment>
<name>A0A9D9ERN2_9BACT</name>
<proteinExistence type="predicted"/>
<dbReference type="Proteomes" id="UP000823661">
    <property type="component" value="Unassembled WGS sequence"/>
</dbReference>
<organism evidence="1 2">
    <name type="scientific">Candidatus Cryptobacteroides intestinavium</name>
    <dbReference type="NCBI Taxonomy" id="2840766"/>
    <lineage>
        <taxon>Bacteria</taxon>
        <taxon>Pseudomonadati</taxon>
        <taxon>Bacteroidota</taxon>
        <taxon>Bacteroidia</taxon>
        <taxon>Bacteroidales</taxon>
        <taxon>Candidatus Cryptobacteroides</taxon>
    </lineage>
</organism>
<keyword evidence="1" id="KW-0378">Hydrolase</keyword>
<dbReference type="Gene3D" id="2.115.10.20">
    <property type="entry name" value="Glycosyl hydrolase domain, family 43"/>
    <property type="match status" value="1"/>
</dbReference>